<dbReference type="Pfam" id="PF00766">
    <property type="entry name" value="ETF_alpha"/>
    <property type="match status" value="1"/>
</dbReference>
<protein>
    <submittedName>
        <fullName evidence="9">Electron transfer flavoprotein alpha subunit</fullName>
    </submittedName>
</protein>
<dbReference type="CDD" id="cd01715">
    <property type="entry name" value="ETF_alpha"/>
    <property type="match status" value="1"/>
</dbReference>
<keyword evidence="10" id="KW-1185">Reference proteome</keyword>
<dbReference type="Proteomes" id="UP001238163">
    <property type="component" value="Unassembled WGS sequence"/>
</dbReference>
<feature type="domain" description="Electron transfer flavoprotein alpha/beta-subunit N-terminal" evidence="8">
    <location>
        <begin position="6"/>
        <end position="194"/>
    </location>
</feature>
<keyword evidence="2" id="KW-0813">Transport</keyword>
<dbReference type="GO" id="GO:0050660">
    <property type="term" value="F:flavin adenine dinucleotide binding"/>
    <property type="evidence" value="ECO:0007669"/>
    <property type="project" value="InterPro"/>
</dbReference>
<dbReference type="PANTHER" id="PTHR43153">
    <property type="entry name" value="ELECTRON TRANSFER FLAVOPROTEIN ALPHA"/>
    <property type="match status" value="1"/>
</dbReference>
<accession>A0AAE3VI92</accession>
<evidence type="ECO:0000313" key="9">
    <source>
        <dbReference type="EMBL" id="MDQ0290896.1"/>
    </source>
</evidence>
<evidence type="ECO:0000256" key="3">
    <source>
        <dbReference type="ARBA" id="ARBA00022630"/>
    </source>
</evidence>
<dbReference type="InterPro" id="IPR001308">
    <property type="entry name" value="ETF_a/FixB"/>
</dbReference>
<dbReference type="SUPFAM" id="SSF52402">
    <property type="entry name" value="Adenine nucleotide alpha hydrolases-like"/>
    <property type="match status" value="1"/>
</dbReference>
<feature type="binding site" evidence="6">
    <location>
        <position position="296"/>
    </location>
    <ligand>
        <name>FAD</name>
        <dbReference type="ChEBI" id="CHEBI:57692"/>
    </ligand>
</feature>
<feature type="binding site" evidence="6">
    <location>
        <position position="219"/>
    </location>
    <ligand>
        <name>FAD</name>
        <dbReference type="ChEBI" id="CHEBI:57692"/>
    </ligand>
</feature>
<dbReference type="PIRSF" id="PIRSF000089">
    <property type="entry name" value="Electra_flavoP_a"/>
    <property type="match status" value="1"/>
</dbReference>
<evidence type="ECO:0000256" key="6">
    <source>
        <dbReference type="PIRSR" id="PIRSR000089-1"/>
    </source>
</evidence>
<evidence type="ECO:0000256" key="5">
    <source>
        <dbReference type="ARBA" id="ARBA00022982"/>
    </source>
</evidence>
<dbReference type="InterPro" id="IPR014729">
    <property type="entry name" value="Rossmann-like_a/b/a_fold"/>
</dbReference>
<dbReference type="PROSITE" id="PS00696">
    <property type="entry name" value="ETF_ALPHA"/>
    <property type="match status" value="1"/>
</dbReference>
<dbReference type="SUPFAM" id="SSF52467">
    <property type="entry name" value="DHS-like NAD/FAD-binding domain"/>
    <property type="match status" value="1"/>
</dbReference>
<dbReference type="AlphaFoldDB" id="A0AAE3VI92"/>
<feature type="binding site" evidence="6">
    <location>
        <begin position="244"/>
        <end position="245"/>
    </location>
    <ligand>
        <name>FAD</name>
        <dbReference type="ChEBI" id="CHEBI:57692"/>
    </ligand>
</feature>
<dbReference type="Pfam" id="PF01012">
    <property type="entry name" value="ETF"/>
    <property type="match status" value="1"/>
</dbReference>
<keyword evidence="5" id="KW-0249">Electron transport</keyword>
<dbReference type="GO" id="GO:0009055">
    <property type="term" value="F:electron transfer activity"/>
    <property type="evidence" value="ECO:0007669"/>
    <property type="project" value="InterPro"/>
</dbReference>
<evidence type="ECO:0000256" key="7">
    <source>
        <dbReference type="SAM" id="MobiDB-lite"/>
    </source>
</evidence>
<dbReference type="GO" id="GO:0033539">
    <property type="term" value="P:fatty acid beta-oxidation using acyl-CoA dehydrogenase"/>
    <property type="evidence" value="ECO:0007669"/>
    <property type="project" value="TreeGrafter"/>
</dbReference>
<comment type="similarity">
    <text evidence="1">Belongs to the ETF alpha-subunit/FixB family.</text>
</comment>
<reference evidence="9" key="1">
    <citation type="submission" date="2023-07" db="EMBL/GenBank/DDBJ databases">
        <title>Genomic Encyclopedia of Type Strains, Phase IV (KMG-IV): sequencing the most valuable type-strain genomes for metagenomic binning, comparative biology and taxonomic classification.</title>
        <authorList>
            <person name="Goeker M."/>
        </authorList>
    </citation>
    <scope>NUCLEOTIDE SEQUENCE</scope>
    <source>
        <strain evidence="9">DSM 24202</strain>
    </source>
</reference>
<keyword evidence="3" id="KW-0285">Flavoprotein</keyword>
<comment type="caution">
    <text evidence="9">The sequence shown here is derived from an EMBL/GenBank/DDBJ whole genome shotgun (WGS) entry which is preliminary data.</text>
</comment>
<dbReference type="PANTHER" id="PTHR43153:SF1">
    <property type="entry name" value="ELECTRON TRANSFER FLAVOPROTEIN SUBUNIT ALPHA, MITOCHONDRIAL"/>
    <property type="match status" value="1"/>
</dbReference>
<evidence type="ECO:0000256" key="1">
    <source>
        <dbReference type="ARBA" id="ARBA00005817"/>
    </source>
</evidence>
<dbReference type="InterPro" id="IPR018206">
    <property type="entry name" value="ETF_asu_C_CS"/>
</dbReference>
<sequence length="332" mass="35521">MSPKAVWILAEQREGKVADVSYELITRGRELADQRGTELCAVILGDNLSDAELQTLIDRGCDRVLHASAPELRHFLPEPYDKCLQALIVKEQPEILIAAATSTGRTVMPCVAGPLRAGLTADCTGLQIEADTGNLLQTRPAAGGNIMATIKTPERRPQMATVRPHSTRPAPSISGRTGRIDRWQPPADLLKSRVRRVDYTPAVETQAIQDADVVVAVGRGFKKGDNVELARKLANVLDGAVGASREAVDRGWLPYPAQVGLSGKTVSPKLYIAVGVSGTVQHLAGMQTSETIIAINSDSEAPIFNYAEIGLCGDLFTLLPMLTAKIAAAKQS</sequence>
<name>A0AAE3VI92_9BACT</name>
<evidence type="ECO:0000256" key="2">
    <source>
        <dbReference type="ARBA" id="ARBA00022448"/>
    </source>
</evidence>
<dbReference type="InterPro" id="IPR033947">
    <property type="entry name" value="ETF_alpha_N"/>
</dbReference>
<dbReference type="InterPro" id="IPR029035">
    <property type="entry name" value="DHS-like_NAD/FAD-binding_dom"/>
</dbReference>
<keyword evidence="4 6" id="KW-0274">FAD</keyword>
<dbReference type="InterPro" id="IPR014730">
    <property type="entry name" value="ETF_a/b_N"/>
</dbReference>
<dbReference type="EMBL" id="JAUSVL010000001">
    <property type="protein sequence ID" value="MDQ0290896.1"/>
    <property type="molecule type" value="Genomic_DNA"/>
</dbReference>
<dbReference type="InterPro" id="IPR014731">
    <property type="entry name" value="ETF_asu_C"/>
</dbReference>
<evidence type="ECO:0000256" key="4">
    <source>
        <dbReference type="ARBA" id="ARBA00022827"/>
    </source>
</evidence>
<dbReference type="Gene3D" id="3.40.50.620">
    <property type="entry name" value="HUPs"/>
    <property type="match status" value="1"/>
</dbReference>
<comment type="cofactor">
    <cofactor evidence="6">
        <name>FAD</name>
        <dbReference type="ChEBI" id="CHEBI:57692"/>
    </cofactor>
    <text evidence="6">Binds 1 FAD per dimer.</text>
</comment>
<evidence type="ECO:0000259" key="8">
    <source>
        <dbReference type="SMART" id="SM00893"/>
    </source>
</evidence>
<feature type="region of interest" description="Disordered" evidence="7">
    <location>
        <begin position="155"/>
        <end position="182"/>
    </location>
</feature>
<organism evidence="9 10">
    <name type="scientific">Oligosphaera ethanolica</name>
    <dbReference type="NCBI Taxonomy" id="760260"/>
    <lineage>
        <taxon>Bacteria</taxon>
        <taxon>Pseudomonadati</taxon>
        <taxon>Lentisphaerota</taxon>
        <taxon>Oligosphaeria</taxon>
        <taxon>Oligosphaerales</taxon>
        <taxon>Oligosphaeraceae</taxon>
        <taxon>Oligosphaera</taxon>
    </lineage>
</organism>
<dbReference type="Gene3D" id="3.40.50.1220">
    <property type="entry name" value="TPP-binding domain"/>
    <property type="match status" value="1"/>
</dbReference>
<feature type="binding site" evidence="6">
    <location>
        <begin position="275"/>
        <end position="282"/>
    </location>
    <ligand>
        <name>FAD</name>
        <dbReference type="ChEBI" id="CHEBI:57692"/>
    </ligand>
</feature>
<evidence type="ECO:0000313" key="10">
    <source>
        <dbReference type="Proteomes" id="UP001238163"/>
    </source>
</evidence>
<dbReference type="RefSeq" id="WP_307262923.1">
    <property type="nucleotide sequence ID" value="NZ_JAUSVL010000001.1"/>
</dbReference>
<dbReference type="SMART" id="SM00893">
    <property type="entry name" value="ETF"/>
    <property type="match status" value="1"/>
</dbReference>
<gene>
    <name evidence="9" type="ORF">J3R75_003003</name>
</gene>
<proteinExistence type="inferred from homology"/>
<feature type="binding site" evidence="6">
    <location>
        <begin position="258"/>
        <end position="262"/>
    </location>
    <ligand>
        <name>FAD</name>
        <dbReference type="ChEBI" id="CHEBI:57692"/>
    </ligand>
</feature>